<dbReference type="GO" id="GO:0004357">
    <property type="term" value="F:glutamate-cysteine ligase activity"/>
    <property type="evidence" value="ECO:0007669"/>
    <property type="project" value="UniProtKB-UniRule"/>
</dbReference>
<feature type="domain" description="Glutamate--cysteine ligase" evidence="10">
    <location>
        <begin position="13"/>
        <end position="381"/>
    </location>
</feature>
<dbReference type="InterPro" id="IPR006334">
    <property type="entry name" value="Glut_cys_ligase"/>
</dbReference>
<dbReference type="InterPro" id="IPR007370">
    <property type="entry name" value="Glu_cys_ligase"/>
</dbReference>
<dbReference type="Pfam" id="PF04262">
    <property type="entry name" value="Glu_cys_ligase"/>
    <property type="match status" value="1"/>
</dbReference>
<evidence type="ECO:0000256" key="5">
    <source>
        <dbReference type="ARBA" id="ARBA00022741"/>
    </source>
</evidence>
<keyword evidence="3 8" id="KW-0436">Ligase</keyword>
<evidence type="ECO:0000256" key="6">
    <source>
        <dbReference type="ARBA" id="ARBA00022840"/>
    </source>
</evidence>
<evidence type="ECO:0000256" key="1">
    <source>
        <dbReference type="ARBA" id="ARBA00005006"/>
    </source>
</evidence>
<evidence type="ECO:0000256" key="8">
    <source>
        <dbReference type="HAMAP-Rule" id="MF_00578"/>
    </source>
</evidence>
<evidence type="ECO:0000313" key="11">
    <source>
        <dbReference type="EMBL" id="RDE51365.1"/>
    </source>
</evidence>
<dbReference type="NCBIfam" id="TIGR01434">
    <property type="entry name" value="glu_cys_ligase"/>
    <property type="match status" value="1"/>
</dbReference>
<proteinExistence type="inferred from homology"/>
<dbReference type="AlphaFoldDB" id="A0A369XPN2"/>
<organism evidence="11 12">
    <name type="scientific">Candidatus Accumulibacter meliphilus</name>
    <dbReference type="NCBI Taxonomy" id="2211374"/>
    <lineage>
        <taxon>Bacteria</taxon>
        <taxon>Pseudomonadati</taxon>
        <taxon>Pseudomonadota</taxon>
        <taxon>Betaproteobacteria</taxon>
        <taxon>Candidatus Accumulibacter</taxon>
    </lineage>
</organism>
<dbReference type="HAMAP" id="MF_00578">
    <property type="entry name" value="Glu_cys_ligase"/>
    <property type="match status" value="1"/>
</dbReference>
<gene>
    <name evidence="8" type="primary">gshA</name>
    <name evidence="11" type="ORF">DVS81_06605</name>
</gene>
<comment type="similarity">
    <text evidence="2 8">Belongs to the glutamate--cysteine ligase type 1 family. Type 1 subfamily.</text>
</comment>
<dbReference type="PANTHER" id="PTHR38761">
    <property type="entry name" value="GLUTAMATE--CYSTEINE LIGASE"/>
    <property type="match status" value="1"/>
</dbReference>
<dbReference type="InterPro" id="IPR014746">
    <property type="entry name" value="Gln_synth/guanido_kin_cat_dom"/>
</dbReference>
<name>A0A369XPN2_9PROT</name>
<dbReference type="UniPathway" id="UPA00142">
    <property type="reaction ID" value="UER00209"/>
</dbReference>
<evidence type="ECO:0000256" key="7">
    <source>
        <dbReference type="ARBA" id="ARBA00048819"/>
    </source>
</evidence>
<keyword evidence="5 8" id="KW-0547">Nucleotide-binding</keyword>
<dbReference type="GO" id="GO:0006750">
    <property type="term" value="P:glutathione biosynthetic process"/>
    <property type="evidence" value="ECO:0007669"/>
    <property type="project" value="UniProtKB-UniRule"/>
</dbReference>
<evidence type="ECO:0000313" key="12">
    <source>
        <dbReference type="Proteomes" id="UP000253831"/>
    </source>
</evidence>
<evidence type="ECO:0000256" key="4">
    <source>
        <dbReference type="ARBA" id="ARBA00022684"/>
    </source>
</evidence>
<evidence type="ECO:0000259" key="10">
    <source>
        <dbReference type="Pfam" id="PF04262"/>
    </source>
</evidence>
<evidence type="ECO:0000256" key="2">
    <source>
        <dbReference type="ARBA" id="ARBA00008772"/>
    </source>
</evidence>
<reference evidence="11 12" key="1">
    <citation type="submission" date="2018-05" db="EMBL/GenBank/DDBJ databases">
        <title>Integrated omic analyses show evidence that a Ca. Accumulibacter phosphatis strain performs denitrification under micro-aerobic conditions.</title>
        <authorList>
            <person name="Camejo P.Y."/>
            <person name="Katherine M.D."/>
            <person name="Daniel N.R."/>
        </authorList>
    </citation>
    <scope>NUCLEOTIDE SEQUENCE [LARGE SCALE GENOMIC DNA]</scope>
    <source>
        <strain evidence="11">UW-LDO-IC</strain>
    </source>
</reference>
<dbReference type="GO" id="GO:0046872">
    <property type="term" value="F:metal ion binding"/>
    <property type="evidence" value="ECO:0007669"/>
    <property type="project" value="TreeGrafter"/>
</dbReference>
<accession>A0A369XPN2</accession>
<dbReference type="EC" id="6.3.2.2" evidence="8"/>
<dbReference type="Proteomes" id="UP000253831">
    <property type="component" value="Unassembled WGS sequence"/>
</dbReference>
<evidence type="ECO:0000256" key="3">
    <source>
        <dbReference type="ARBA" id="ARBA00022598"/>
    </source>
</evidence>
<dbReference type="GO" id="GO:0005829">
    <property type="term" value="C:cytosol"/>
    <property type="evidence" value="ECO:0007669"/>
    <property type="project" value="TreeGrafter"/>
</dbReference>
<sequence length="520" mass="59056">MLKFTCCDEMRQFFSPDHAQVLRGITRGYERECLRVDASAYLAQTPHPLTLGSKLTHPWITTDYAEALLEFITPPSQDPAFPLDFLRDIHRFTARQMRGEIMWAGSMPCVVGDDKTIAIANYGSSNSAMMKSVYREGLGLRYGRHMQTIAGSHYNWSLPEEFWVILKGCCSGTGSLQDFVSERYFGLIRNFLRFGWLIPYLFGASPAICQSFLQGRRSGLQELVPGTLFRPYATSLRMSDLGYQNRAQDQLHVSFNSLAEYTQALETAIRTPDPFYEKLGVREGERWKQLNANLLQIENEFYAGIRPKRVAKAGERPALALKKYGVEYLEVRLFDLNPFVDIGIVPEQSTFADILLLMCLFHQSPPITAREQGENDENQARIVNQGRQPDLTLLVYNREQAFQPIAHALFDDMQPFAQMLDVAYGGDNYSSTLASLRTRIDHPETTPSAQVLVAAREHKGYFKFAMQQSRQHHESLLAQALDAATLAKFEDSVQASLVEQQRLESLPQGRFEDYVASYYA</sequence>
<comment type="caution">
    <text evidence="11">The sequence shown here is derived from an EMBL/GenBank/DDBJ whole genome shotgun (WGS) entry which is preliminary data.</text>
</comment>
<evidence type="ECO:0000256" key="9">
    <source>
        <dbReference type="RuleBase" id="RU004391"/>
    </source>
</evidence>
<comment type="pathway">
    <text evidence="1 8 9">Sulfur metabolism; glutathione biosynthesis; glutathione from L-cysteine and L-glutamate: step 1/2.</text>
</comment>
<protein>
    <recommendedName>
        <fullName evidence="8">Glutamate--cysteine ligase</fullName>
        <ecNumber evidence="8">6.3.2.2</ecNumber>
    </recommendedName>
    <alternativeName>
        <fullName evidence="8">Gamma-ECS</fullName>
        <shortName evidence="8">GCS</shortName>
    </alternativeName>
    <alternativeName>
        <fullName evidence="8">Gamma-glutamylcysteine synthetase</fullName>
    </alternativeName>
</protein>
<dbReference type="EMBL" id="QPGA01000008">
    <property type="protein sequence ID" value="RDE51365.1"/>
    <property type="molecule type" value="Genomic_DNA"/>
</dbReference>
<dbReference type="PANTHER" id="PTHR38761:SF1">
    <property type="entry name" value="GLUTAMATE--CYSTEINE LIGASE"/>
    <property type="match status" value="1"/>
</dbReference>
<comment type="catalytic activity">
    <reaction evidence="7 8 9">
        <text>L-cysteine + L-glutamate + ATP = gamma-L-glutamyl-L-cysteine + ADP + phosphate + H(+)</text>
        <dbReference type="Rhea" id="RHEA:13285"/>
        <dbReference type="ChEBI" id="CHEBI:15378"/>
        <dbReference type="ChEBI" id="CHEBI:29985"/>
        <dbReference type="ChEBI" id="CHEBI:30616"/>
        <dbReference type="ChEBI" id="CHEBI:35235"/>
        <dbReference type="ChEBI" id="CHEBI:43474"/>
        <dbReference type="ChEBI" id="CHEBI:58173"/>
        <dbReference type="ChEBI" id="CHEBI:456216"/>
        <dbReference type="EC" id="6.3.2.2"/>
    </reaction>
</comment>
<keyword evidence="6 8" id="KW-0067">ATP-binding</keyword>
<keyword evidence="4 8" id="KW-0317">Glutathione biosynthesis</keyword>
<dbReference type="SUPFAM" id="SSF55931">
    <property type="entry name" value="Glutamine synthetase/guanido kinase"/>
    <property type="match status" value="1"/>
</dbReference>
<dbReference type="GO" id="GO:0005524">
    <property type="term" value="F:ATP binding"/>
    <property type="evidence" value="ECO:0007669"/>
    <property type="project" value="UniProtKB-KW"/>
</dbReference>
<dbReference type="Gene3D" id="3.30.590.20">
    <property type="match status" value="1"/>
</dbReference>